<accession>A0ABQ1PG65</accession>
<feature type="domain" description="HIT" evidence="2">
    <location>
        <begin position="5"/>
        <end position="113"/>
    </location>
</feature>
<comment type="caution">
    <text evidence="3">The sequence shown here is derived from an EMBL/GenBank/DDBJ whole genome shotgun (WGS) entry which is preliminary data.</text>
</comment>
<dbReference type="InterPro" id="IPR011146">
    <property type="entry name" value="HIT-like"/>
</dbReference>
<evidence type="ECO:0000313" key="4">
    <source>
        <dbReference type="Proteomes" id="UP000619534"/>
    </source>
</evidence>
<dbReference type="SUPFAM" id="SSF54197">
    <property type="entry name" value="HIT-like"/>
    <property type="match status" value="1"/>
</dbReference>
<evidence type="ECO:0000259" key="2">
    <source>
        <dbReference type="PROSITE" id="PS51084"/>
    </source>
</evidence>
<protein>
    <submittedName>
        <fullName evidence="3">HIT family protein</fullName>
    </submittedName>
</protein>
<gene>
    <name evidence="3" type="ORF">GCM10007216_29120</name>
</gene>
<reference evidence="4" key="1">
    <citation type="journal article" date="2019" name="Int. J. Syst. Evol. Microbiol.">
        <title>The Global Catalogue of Microorganisms (GCM) 10K type strain sequencing project: providing services to taxonomists for standard genome sequencing and annotation.</title>
        <authorList>
            <consortium name="The Broad Institute Genomics Platform"/>
            <consortium name="The Broad Institute Genome Sequencing Center for Infectious Disease"/>
            <person name="Wu L."/>
            <person name="Ma J."/>
        </authorList>
    </citation>
    <scope>NUCLEOTIDE SEQUENCE [LARGE SCALE GENOMIC DNA]</scope>
    <source>
        <strain evidence="4">CCM 7282</strain>
    </source>
</reference>
<evidence type="ECO:0000313" key="3">
    <source>
        <dbReference type="EMBL" id="GGC96526.1"/>
    </source>
</evidence>
<organism evidence="3 4">
    <name type="scientific">Thalassobacillus devorans</name>
    <dbReference type="NCBI Taxonomy" id="279813"/>
    <lineage>
        <taxon>Bacteria</taxon>
        <taxon>Bacillati</taxon>
        <taxon>Bacillota</taxon>
        <taxon>Bacilli</taxon>
        <taxon>Bacillales</taxon>
        <taxon>Bacillaceae</taxon>
        <taxon>Thalassobacillus</taxon>
    </lineage>
</organism>
<proteinExistence type="predicted"/>
<feature type="short sequence motif" description="Histidine triad motif" evidence="1">
    <location>
        <begin position="98"/>
        <end position="102"/>
    </location>
</feature>
<sequence length="135" mass="15622">MKECIFCHIVEDGNQKIVLENDTCYYIQKNTEQQVLEGSGLIIPKAHRTNVFELTEKEWNGTRSLLLQAKVLLDEKYSPDGYSTGWNTGEVGGQSIPHAHLHVIPRFADEPYAYKGIRYWLKQPENKREKEKGRD</sequence>
<dbReference type="InterPro" id="IPR036265">
    <property type="entry name" value="HIT-like_sf"/>
</dbReference>
<dbReference type="RefSeq" id="WP_062442956.1">
    <property type="nucleotide sequence ID" value="NZ_BMCJ01000005.1"/>
</dbReference>
<evidence type="ECO:0000256" key="1">
    <source>
        <dbReference type="PROSITE-ProRule" id="PRU00464"/>
    </source>
</evidence>
<dbReference type="Proteomes" id="UP000619534">
    <property type="component" value="Unassembled WGS sequence"/>
</dbReference>
<dbReference type="PANTHER" id="PTHR42997">
    <property type="entry name" value="HIT FAMILY HYDROLASE"/>
    <property type="match status" value="1"/>
</dbReference>
<dbReference type="PROSITE" id="PS51084">
    <property type="entry name" value="HIT_2"/>
    <property type="match status" value="1"/>
</dbReference>
<dbReference type="Pfam" id="PF01230">
    <property type="entry name" value="HIT"/>
    <property type="match status" value="1"/>
</dbReference>
<keyword evidence="4" id="KW-1185">Reference proteome</keyword>
<dbReference type="InterPro" id="IPR052908">
    <property type="entry name" value="AP-4-A_phosphorylase"/>
</dbReference>
<dbReference type="EMBL" id="BMCJ01000005">
    <property type="protein sequence ID" value="GGC96526.1"/>
    <property type="molecule type" value="Genomic_DNA"/>
</dbReference>
<name>A0ABQ1PG65_9BACI</name>
<dbReference type="PANTHER" id="PTHR42997:SF1">
    <property type="entry name" value="AP-4-A PHOSPHORYLASE"/>
    <property type="match status" value="1"/>
</dbReference>
<dbReference type="Gene3D" id="3.30.428.10">
    <property type="entry name" value="HIT-like"/>
    <property type="match status" value="1"/>
</dbReference>